<organism evidence="1 2">
    <name type="scientific">Dioscorea alata</name>
    <name type="common">Purple yam</name>
    <dbReference type="NCBI Taxonomy" id="55571"/>
    <lineage>
        <taxon>Eukaryota</taxon>
        <taxon>Viridiplantae</taxon>
        <taxon>Streptophyta</taxon>
        <taxon>Embryophyta</taxon>
        <taxon>Tracheophyta</taxon>
        <taxon>Spermatophyta</taxon>
        <taxon>Magnoliopsida</taxon>
        <taxon>Liliopsida</taxon>
        <taxon>Dioscoreales</taxon>
        <taxon>Dioscoreaceae</taxon>
        <taxon>Dioscorea</taxon>
    </lineage>
</organism>
<gene>
    <name evidence="1" type="ORF">IHE45_06G040700</name>
</gene>
<proteinExistence type="predicted"/>
<reference evidence="2" key="1">
    <citation type="journal article" date="2022" name="Nat. Commun.">
        <title>Chromosome evolution and the genetic basis of agronomically important traits in greater yam.</title>
        <authorList>
            <person name="Bredeson J.V."/>
            <person name="Lyons J.B."/>
            <person name="Oniyinde I.O."/>
            <person name="Okereke N.R."/>
            <person name="Kolade O."/>
            <person name="Nnabue I."/>
            <person name="Nwadili C.O."/>
            <person name="Hribova E."/>
            <person name="Parker M."/>
            <person name="Nwogha J."/>
            <person name="Shu S."/>
            <person name="Carlson J."/>
            <person name="Kariba R."/>
            <person name="Muthemba S."/>
            <person name="Knop K."/>
            <person name="Barton G.J."/>
            <person name="Sherwood A.V."/>
            <person name="Lopez-Montes A."/>
            <person name="Asiedu R."/>
            <person name="Jamnadass R."/>
            <person name="Muchugi A."/>
            <person name="Goodstein D."/>
            <person name="Egesi C.N."/>
            <person name="Featherston J."/>
            <person name="Asfaw A."/>
            <person name="Simpson G.G."/>
            <person name="Dolezel J."/>
            <person name="Hendre P.S."/>
            <person name="Van Deynze A."/>
            <person name="Kumar P.L."/>
            <person name="Obidiegwu J.E."/>
            <person name="Bhattacharjee R."/>
            <person name="Rokhsar D.S."/>
        </authorList>
    </citation>
    <scope>NUCLEOTIDE SEQUENCE [LARGE SCALE GENOMIC DNA]</scope>
    <source>
        <strain evidence="2">cv. TDa95/00328</strain>
    </source>
</reference>
<evidence type="ECO:0000313" key="2">
    <source>
        <dbReference type="Proteomes" id="UP000827976"/>
    </source>
</evidence>
<protein>
    <submittedName>
        <fullName evidence="1">Myb domain plants domain-containing protein</fullName>
    </submittedName>
</protein>
<evidence type="ECO:0000313" key="1">
    <source>
        <dbReference type="EMBL" id="KAH7679158.1"/>
    </source>
</evidence>
<name>A0ACB7VW29_DIOAL</name>
<comment type="caution">
    <text evidence="1">The sequence shown here is derived from an EMBL/GenBank/DDBJ whole genome shotgun (WGS) entry which is preliminary data.</text>
</comment>
<dbReference type="Proteomes" id="UP000827976">
    <property type="component" value="Chromosome 6"/>
</dbReference>
<keyword evidence="2" id="KW-1185">Reference proteome</keyword>
<dbReference type="EMBL" id="CM037016">
    <property type="protein sequence ID" value="KAH7679158.1"/>
    <property type="molecule type" value="Genomic_DNA"/>
</dbReference>
<sequence>MKDSVRRAVRQYNRSDTPRIRWTEDLHRLFVEAVDCLGGHHKATPKHILQLMGVKGLSISHVKSHLQMYRSISNQSLNLTILVSDHEALNNSLSEVSSVEEVVYLRDENLVDKQCELTLSSSYEKYDDNERTNNQKLISKRYADSTKCINNSHINLDLTISSPNYCS</sequence>
<accession>A0ACB7VW29</accession>